<evidence type="ECO:0000256" key="3">
    <source>
        <dbReference type="SAM" id="MobiDB-lite"/>
    </source>
</evidence>
<feature type="domain" description="C1q" evidence="5">
    <location>
        <begin position="182"/>
        <end position="314"/>
    </location>
</feature>
<proteinExistence type="predicted"/>
<accession>A0AAD8AZF9</accession>
<dbReference type="SUPFAM" id="SSF49842">
    <property type="entry name" value="TNF-like"/>
    <property type="match status" value="1"/>
</dbReference>
<dbReference type="PRINTS" id="PR00007">
    <property type="entry name" value="COMPLEMNTC1Q"/>
</dbReference>
<dbReference type="PANTHER" id="PTHR15427">
    <property type="entry name" value="EMILIN ELASTIN MICROFIBRIL INTERFACE-LOCATED PROTEIN ELASTIN MICROFIBRIL INTERFACER"/>
    <property type="match status" value="1"/>
</dbReference>
<keyword evidence="2" id="KW-0964">Secreted</keyword>
<evidence type="ECO:0000256" key="1">
    <source>
        <dbReference type="ARBA" id="ARBA00004613"/>
    </source>
</evidence>
<gene>
    <name evidence="6" type="ORF">Bpfe_025341</name>
</gene>
<evidence type="ECO:0000313" key="7">
    <source>
        <dbReference type="Proteomes" id="UP001233172"/>
    </source>
</evidence>
<sequence>MACRLHALFVLSVFISEVSLLSQVTDANKKRLWWGKYSFDTQSDVSSPGSSAPGGEHIEQRSPRDDSEHMQAYRSISDSSASTFRAGHSRTEQEPKYQKISENSNLWEESDYRPFRGLDTEDTWLDKTNRMSEECYSCDEKLKELDKKLSELQDDSNRLSAKVWDTVDVVQSLVKGNSQIGKQKHIISFAAQAASNIPYLKDTEVIVFDDVLVNNGAAYDARSGIFTVPVSGVYIFTATIVSGFNSTIETMLTMNGQEVARIYSGAYKNRGSGSNVVLLNLKESDEICVALFYGNGNYVHGKWSSFSGALIETY</sequence>
<feature type="compositionally biased region" description="Basic and acidic residues" evidence="3">
    <location>
        <begin position="56"/>
        <end position="71"/>
    </location>
</feature>
<dbReference type="EMBL" id="JASAOG010000184">
    <property type="protein sequence ID" value="KAK0045192.1"/>
    <property type="molecule type" value="Genomic_DNA"/>
</dbReference>
<name>A0AAD8AZF9_BIOPF</name>
<comment type="subcellular location">
    <subcellularLocation>
        <location evidence="1">Secreted</location>
    </subcellularLocation>
</comment>
<dbReference type="PANTHER" id="PTHR15427:SF50">
    <property type="entry name" value="COMPLEMENT C1Q TUMOR NECROSIS FACTOR-RELATED PROTEIN 2-LIKE"/>
    <property type="match status" value="1"/>
</dbReference>
<dbReference type="AlphaFoldDB" id="A0AAD8AZF9"/>
<dbReference type="SMART" id="SM00110">
    <property type="entry name" value="C1Q"/>
    <property type="match status" value="1"/>
</dbReference>
<organism evidence="6 7">
    <name type="scientific">Biomphalaria pfeifferi</name>
    <name type="common">Bloodfluke planorb</name>
    <name type="synonym">Freshwater snail</name>
    <dbReference type="NCBI Taxonomy" id="112525"/>
    <lineage>
        <taxon>Eukaryota</taxon>
        <taxon>Metazoa</taxon>
        <taxon>Spiralia</taxon>
        <taxon>Lophotrochozoa</taxon>
        <taxon>Mollusca</taxon>
        <taxon>Gastropoda</taxon>
        <taxon>Heterobranchia</taxon>
        <taxon>Euthyneura</taxon>
        <taxon>Panpulmonata</taxon>
        <taxon>Hygrophila</taxon>
        <taxon>Lymnaeoidea</taxon>
        <taxon>Planorbidae</taxon>
        <taxon>Biomphalaria</taxon>
    </lineage>
</organism>
<evidence type="ECO:0000256" key="4">
    <source>
        <dbReference type="SAM" id="SignalP"/>
    </source>
</evidence>
<reference evidence="6" key="2">
    <citation type="submission" date="2023-04" db="EMBL/GenBank/DDBJ databases">
        <authorList>
            <person name="Bu L."/>
            <person name="Lu L."/>
            <person name="Laidemitt M.R."/>
            <person name="Zhang S.M."/>
            <person name="Mutuku M."/>
            <person name="Mkoji G."/>
            <person name="Steinauer M."/>
            <person name="Loker E.S."/>
        </authorList>
    </citation>
    <scope>NUCLEOTIDE SEQUENCE</scope>
    <source>
        <strain evidence="6">KasaAsao</strain>
        <tissue evidence="6">Whole Snail</tissue>
    </source>
</reference>
<evidence type="ECO:0000256" key="2">
    <source>
        <dbReference type="ARBA" id="ARBA00022525"/>
    </source>
</evidence>
<dbReference type="InterPro" id="IPR050392">
    <property type="entry name" value="Collagen/C1q_domain"/>
</dbReference>
<feature type="signal peptide" evidence="4">
    <location>
        <begin position="1"/>
        <end position="20"/>
    </location>
</feature>
<evidence type="ECO:0000259" key="5">
    <source>
        <dbReference type="PROSITE" id="PS50871"/>
    </source>
</evidence>
<dbReference type="Gene3D" id="2.60.120.40">
    <property type="match status" value="1"/>
</dbReference>
<feature type="chain" id="PRO_5042044860" evidence="4">
    <location>
        <begin position="21"/>
        <end position="314"/>
    </location>
</feature>
<dbReference type="Proteomes" id="UP001233172">
    <property type="component" value="Unassembled WGS sequence"/>
</dbReference>
<dbReference type="GO" id="GO:0005576">
    <property type="term" value="C:extracellular region"/>
    <property type="evidence" value="ECO:0007669"/>
    <property type="project" value="UniProtKB-SubCell"/>
</dbReference>
<dbReference type="InterPro" id="IPR008983">
    <property type="entry name" value="Tumour_necrosis_fac-like_dom"/>
</dbReference>
<comment type="caution">
    <text evidence="6">The sequence shown here is derived from an EMBL/GenBank/DDBJ whole genome shotgun (WGS) entry which is preliminary data.</text>
</comment>
<keyword evidence="4" id="KW-0732">Signal</keyword>
<reference evidence="6" key="1">
    <citation type="journal article" date="2023" name="PLoS Negl. Trop. Dis.">
        <title>A genome sequence for Biomphalaria pfeifferi, the major vector snail for the human-infecting parasite Schistosoma mansoni.</title>
        <authorList>
            <person name="Bu L."/>
            <person name="Lu L."/>
            <person name="Laidemitt M.R."/>
            <person name="Zhang S.M."/>
            <person name="Mutuku M."/>
            <person name="Mkoji G."/>
            <person name="Steinauer M."/>
            <person name="Loker E.S."/>
        </authorList>
    </citation>
    <scope>NUCLEOTIDE SEQUENCE</scope>
    <source>
        <strain evidence="6">KasaAsao</strain>
    </source>
</reference>
<keyword evidence="7" id="KW-1185">Reference proteome</keyword>
<feature type="region of interest" description="Disordered" evidence="3">
    <location>
        <begin position="42"/>
        <end position="102"/>
    </location>
</feature>
<evidence type="ECO:0000313" key="6">
    <source>
        <dbReference type="EMBL" id="KAK0045192.1"/>
    </source>
</evidence>
<feature type="compositionally biased region" description="Polar residues" evidence="3">
    <location>
        <begin position="74"/>
        <end position="83"/>
    </location>
</feature>
<dbReference type="Pfam" id="PF00386">
    <property type="entry name" value="C1q"/>
    <property type="match status" value="1"/>
</dbReference>
<protein>
    <submittedName>
        <fullName evidence="6">Type 2 C1q domain-containing protein</fullName>
    </submittedName>
</protein>
<dbReference type="InterPro" id="IPR001073">
    <property type="entry name" value="C1q_dom"/>
</dbReference>
<feature type="compositionally biased region" description="Basic and acidic residues" evidence="3">
    <location>
        <begin position="89"/>
        <end position="99"/>
    </location>
</feature>
<dbReference type="PROSITE" id="PS50871">
    <property type="entry name" value="C1Q"/>
    <property type="match status" value="1"/>
</dbReference>